<organism evidence="1 2">
    <name type="scientific">Collybiopsis luxurians FD-317 M1</name>
    <dbReference type="NCBI Taxonomy" id="944289"/>
    <lineage>
        <taxon>Eukaryota</taxon>
        <taxon>Fungi</taxon>
        <taxon>Dikarya</taxon>
        <taxon>Basidiomycota</taxon>
        <taxon>Agaricomycotina</taxon>
        <taxon>Agaricomycetes</taxon>
        <taxon>Agaricomycetidae</taxon>
        <taxon>Agaricales</taxon>
        <taxon>Marasmiineae</taxon>
        <taxon>Omphalotaceae</taxon>
        <taxon>Collybiopsis</taxon>
        <taxon>Collybiopsis luxurians</taxon>
    </lineage>
</organism>
<proteinExistence type="predicted"/>
<dbReference type="AlphaFoldDB" id="A0A0D0CUX5"/>
<dbReference type="Proteomes" id="UP000053593">
    <property type="component" value="Unassembled WGS sequence"/>
</dbReference>
<dbReference type="SUPFAM" id="SSF52047">
    <property type="entry name" value="RNI-like"/>
    <property type="match status" value="1"/>
</dbReference>
<name>A0A0D0CUX5_9AGAR</name>
<reference evidence="1 2" key="1">
    <citation type="submission" date="2014-04" db="EMBL/GenBank/DDBJ databases">
        <title>Evolutionary Origins and Diversification of the Mycorrhizal Mutualists.</title>
        <authorList>
            <consortium name="DOE Joint Genome Institute"/>
            <consortium name="Mycorrhizal Genomics Consortium"/>
            <person name="Kohler A."/>
            <person name="Kuo A."/>
            <person name="Nagy L.G."/>
            <person name="Floudas D."/>
            <person name="Copeland A."/>
            <person name="Barry K.W."/>
            <person name="Cichocki N."/>
            <person name="Veneault-Fourrey C."/>
            <person name="LaButti K."/>
            <person name="Lindquist E.A."/>
            <person name="Lipzen A."/>
            <person name="Lundell T."/>
            <person name="Morin E."/>
            <person name="Murat C."/>
            <person name="Riley R."/>
            <person name="Ohm R."/>
            <person name="Sun H."/>
            <person name="Tunlid A."/>
            <person name="Henrissat B."/>
            <person name="Grigoriev I.V."/>
            <person name="Hibbett D.S."/>
            <person name="Martin F."/>
        </authorList>
    </citation>
    <scope>NUCLEOTIDE SEQUENCE [LARGE SCALE GENOMIC DNA]</scope>
    <source>
        <strain evidence="1 2">FD-317 M1</strain>
    </source>
</reference>
<evidence type="ECO:0000313" key="1">
    <source>
        <dbReference type="EMBL" id="KIK63397.1"/>
    </source>
</evidence>
<evidence type="ECO:0000313" key="2">
    <source>
        <dbReference type="Proteomes" id="UP000053593"/>
    </source>
</evidence>
<accession>A0A0D0CUX5</accession>
<protein>
    <recommendedName>
        <fullName evidence="3">F-box domain-containing protein</fullName>
    </recommendedName>
</protein>
<dbReference type="HOGENOM" id="CLU_836924_0_0_1"/>
<keyword evidence="2" id="KW-1185">Reference proteome</keyword>
<dbReference type="OrthoDB" id="3221235at2759"/>
<dbReference type="EMBL" id="KN834764">
    <property type="protein sequence ID" value="KIK63397.1"/>
    <property type="molecule type" value="Genomic_DNA"/>
</dbReference>
<sequence length="332" mass="37935">MRSEYGPLSIQSDEIYNLLENLYQDLKDVESSGMDGDSHRSCILEYTNQVQSLLAPVRNVPNEVLERIFNECCDINHFVVSKPSSEAVSVIRTKPTMNWDVAKDMDGYDESQLENLSFPLTTFLSRSLDHALTIKLVLNATPKLKDGSIHPSLAQLTQHSHRWQSLSFDSDDFDLRRHCFPDQKLPAFSLLEDLELIDDMQTVHNFHYDQPLPKLKTLRTTVLYPSPFKQILHLEVHEHLEGGIPALFAAIPNLLSLALVGDCQLDYRYPDSLCLVPPSMQSLTLRFCKGYKYHPSPSYSIFPYSIFPYLDASYLKALYLELVSDHSQDNGY</sequence>
<gene>
    <name evidence="1" type="ORF">GYMLUDRAFT_83893</name>
</gene>
<evidence type="ECO:0008006" key="3">
    <source>
        <dbReference type="Google" id="ProtNLM"/>
    </source>
</evidence>